<gene>
    <name evidence="1" type="ORF">MSAN_00621500</name>
</gene>
<reference evidence="1" key="1">
    <citation type="submission" date="2020-05" db="EMBL/GenBank/DDBJ databases">
        <title>Mycena genomes resolve the evolution of fungal bioluminescence.</title>
        <authorList>
            <person name="Tsai I.J."/>
        </authorList>
    </citation>
    <scope>NUCLEOTIDE SEQUENCE</scope>
    <source>
        <strain evidence="1">160909Yilan</strain>
    </source>
</reference>
<organism evidence="1 2">
    <name type="scientific">Mycena sanguinolenta</name>
    <dbReference type="NCBI Taxonomy" id="230812"/>
    <lineage>
        <taxon>Eukaryota</taxon>
        <taxon>Fungi</taxon>
        <taxon>Dikarya</taxon>
        <taxon>Basidiomycota</taxon>
        <taxon>Agaricomycotina</taxon>
        <taxon>Agaricomycetes</taxon>
        <taxon>Agaricomycetidae</taxon>
        <taxon>Agaricales</taxon>
        <taxon>Marasmiineae</taxon>
        <taxon>Mycenaceae</taxon>
        <taxon>Mycena</taxon>
    </lineage>
</organism>
<name>A0A8H6Z618_9AGAR</name>
<dbReference type="AlphaFoldDB" id="A0A8H6Z618"/>
<comment type="caution">
    <text evidence="1">The sequence shown here is derived from an EMBL/GenBank/DDBJ whole genome shotgun (WGS) entry which is preliminary data.</text>
</comment>
<evidence type="ECO:0000313" key="1">
    <source>
        <dbReference type="EMBL" id="KAF7369920.1"/>
    </source>
</evidence>
<dbReference type="EMBL" id="JACAZH010000004">
    <property type="protein sequence ID" value="KAF7369920.1"/>
    <property type="molecule type" value="Genomic_DNA"/>
</dbReference>
<dbReference type="Proteomes" id="UP000623467">
    <property type="component" value="Unassembled WGS sequence"/>
</dbReference>
<keyword evidence="2" id="KW-1185">Reference proteome</keyword>
<proteinExistence type="predicted"/>
<accession>A0A8H6Z618</accession>
<evidence type="ECO:0000313" key="2">
    <source>
        <dbReference type="Proteomes" id="UP000623467"/>
    </source>
</evidence>
<protein>
    <submittedName>
        <fullName evidence="1">Uncharacterized protein</fullName>
    </submittedName>
</protein>
<sequence length="257" mass="27584">MPRPTALLPDKVLNGPQVGVAACALTAIVPRAVPRVAGTLALPLRRIVATPDSPLLLRTPTEIGAAYRVAQHALSARLPPVRNTSLLPLESTTQEMGARWRRRTCAVECGSAGAVHGGWIGAHSLGGRKRREDVHASSRVSGERFGSLCKRVNTFPPRPNLDLGLSSDSRSSPSRPIIDFDQTMSMPVGVPLLARESEDCEEECSSTCFPPCVSHPLDAFPALLSHTPRALRQGHCRLLHPGRPRAALGLSLSMLTR</sequence>
<dbReference type="PROSITE" id="PS51257">
    <property type="entry name" value="PROKAR_LIPOPROTEIN"/>
    <property type="match status" value="1"/>
</dbReference>